<dbReference type="InterPro" id="IPR056632">
    <property type="entry name" value="DUF7730"/>
</dbReference>
<accession>A0A6A6U773</accession>
<protein>
    <recommendedName>
        <fullName evidence="1">DUF7730 domain-containing protein</fullName>
    </recommendedName>
</protein>
<name>A0A6A6U773_9PEZI</name>
<evidence type="ECO:0000313" key="2">
    <source>
        <dbReference type="EMBL" id="KAF2668022.1"/>
    </source>
</evidence>
<dbReference type="EMBL" id="MU004237">
    <property type="protein sequence ID" value="KAF2668022.1"/>
    <property type="molecule type" value="Genomic_DNA"/>
</dbReference>
<dbReference type="OrthoDB" id="4757095at2759"/>
<reference evidence="2" key="1">
    <citation type="journal article" date="2020" name="Stud. Mycol.">
        <title>101 Dothideomycetes genomes: a test case for predicting lifestyles and emergence of pathogens.</title>
        <authorList>
            <person name="Haridas S."/>
            <person name="Albert R."/>
            <person name="Binder M."/>
            <person name="Bloem J."/>
            <person name="Labutti K."/>
            <person name="Salamov A."/>
            <person name="Andreopoulos B."/>
            <person name="Baker S."/>
            <person name="Barry K."/>
            <person name="Bills G."/>
            <person name="Bluhm B."/>
            <person name="Cannon C."/>
            <person name="Castanera R."/>
            <person name="Culley D."/>
            <person name="Daum C."/>
            <person name="Ezra D."/>
            <person name="Gonzalez J."/>
            <person name="Henrissat B."/>
            <person name="Kuo A."/>
            <person name="Liang C."/>
            <person name="Lipzen A."/>
            <person name="Lutzoni F."/>
            <person name="Magnuson J."/>
            <person name="Mondo S."/>
            <person name="Nolan M."/>
            <person name="Ohm R."/>
            <person name="Pangilinan J."/>
            <person name="Park H.-J."/>
            <person name="Ramirez L."/>
            <person name="Alfaro M."/>
            <person name="Sun H."/>
            <person name="Tritt A."/>
            <person name="Yoshinaga Y."/>
            <person name="Zwiers L.-H."/>
            <person name="Turgeon B."/>
            <person name="Goodwin S."/>
            <person name="Spatafora J."/>
            <person name="Crous P."/>
            <person name="Grigoriev I."/>
        </authorList>
    </citation>
    <scope>NUCLEOTIDE SEQUENCE</scope>
    <source>
        <strain evidence="2">CBS 115976</strain>
    </source>
</reference>
<evidence type="ECO:0000313" key="3">
    <source>
        <dbReference type="Proteomes" id="UP000799302"/>
    </source>
</evidence>
<proteinExistence type="predicted"/>
<evidence type="ECO:0000259" key="1">
    <source>
        <dbReference type="Pfam" id="PF24864"/>
    </source>
</evidence>
<dbReference type="AlphaFoldDB" id="A0A6A6U773"/>
<organism evidence="2 3">
    <name type="scientific">Microthyrium microscopicum</name>
    <dbReference type="NCBI Taxonomy" id="703497"/>
    <lineage>
        <taxon>Eukaryota</taxon>
        <taxon>Fungi</taxon>
        <taxon>Dikarya</taxon>
        <taxon>Ascomycota</taxon>
        <taxon>Pezizomycotina</taxon>
        <taxon>Dothideomycetes</taxon>
        <taxon>Dothideomycetes incertae sedis</taxon>
        <taxon>Microthyriales</taxon>
        <taxon>Microthyriaceae</taxon>
        <taxon>Microthyrium</taxon>
    </lineage>
</organism>
<gene>
    <name evidence="2" type="ORF">BT63DRAFT_426863</name>
</gene>
<feature type="domain" description="DUF7730" evidence="1">
    <location>
        <begin position="35"/>
        <end position="252"/>
    </location>
</feature>
<dbReference type="Pfam" id="PF24864">
    <property type="entry name" value="DUF7730"/>
    <property type="match status" value="1"/>
</dbReference>
<dbReference type="PANTHER" id="PTHR38790">
    <property type="entry name" value="2EXR DOMAIN-CONTAINING PROTEIN-RELATED"/>
    <property type="match status" value="1"/>
</dbReference>
<sequence length="265" mass="31257">MEPISKIFRAFPRKIRGSSDSWFHYESNTDWTQYSQLDSLIFSLPTEIRARIYEYAFSGKRIHILRLVDDKHQGIECPYDECRCIWDKQELLYPGSGLPAAHKPSNTRSPLGFILSCRRAYDEAITTIYKENTFLLQHIQTLPLFTKPLHKTSLVNLHSLHVSWKCSILTHYYIRYARNVPTALLNLEPPFDITSWNKFCKQLQRLQGLRVMLLSLTTNWDNWVNHPAKQEAMATWLRPLRDVTQATERFDVWLFRCGKLKENNH</sequence>
<keyword evidence="3" id="KW-1185">Reference proteome</keyword>
<dbReference type="Proteomes" id="UP000799302">
    <property type="component" value="Unassembled WGS sequence"/>
</dbReference>